<organism evidence="2 3">
    <name type="scientific">Thermococcus peptonophilus</name>
    <dbReference type="NCBI Taxonomy" id="53952"/>
    <lineage>
        <taxon>Archaea</taxon>
        <taxon>Methanobacteriati</taxon>
        <taxon>Methanobacteriota</taxon>
        <taxon>Thermococci</taxon>
        <taxon>Thermococcales</taxon>
        <taxon>Thermococcaceae</taxon>
        <taxon>Thermococcus</taxon>
    </lineage>
</organism>
<evidence type="ECO:0000313" key="3">
    <source>
        <dbReference type="Proteomes" id="UP000073604"/>
    </source>
</evidence>
<dbReference type="Proteomes" id="UP000073604">
    <property type="component" value="Chromosome"/>
</dbReference>
<sequence>MNDEARKLLKFEFLSQGSLGGAEGLAEAFFEVIITRMGASPFMVGLLGSSAYVSNLFSPLWARASRKTGAKRLIVTSLLLASIFLLLSAFSQSALTFFLFVFQFSTL</sequence>
<protein>
    <recommendedName>
        <fullName evidence="4">Major facilitator superfamily (MFS) profile domain-containing protein</fullName>
    </recommendedName>
</protein>
<name>A0A142CX98_9EURY</name>
<reference evidence="3" key="1">
    <citation type="submission" date="2016-03" db="EMBL/GenBank/DDBJ databases">
        <authorList>
            <person name="Oger P.M."/>
        </authorList>
    </citation>
    <scope>NUCLEOTIDE SEQUENCE [LARGE SCALE GENOMIC DNA]</scope>
    <source>
        <strain evidence="3">OG-1</strain>
    </source>
</reference>
<dbReference type="EMBL" id="CP014750">
    <property type="protein sequence ID" value="AMQ19400.1"/>
    <property type="molecule type" value="Genomic_DNA"/>
</dbReference>
<accession>A0A142CX98</accession>
<keyword evidence="3" id="KW-1185">Reference proteome</keyword>
<evidence type="ECO:0008006" key="4">
    <source>
        <dbReference type="Google" id="ProtNLM"/>
    </source>
</evidence>
<dbReference type="RefSeq" id="WP_054841461.1">
    <property type="nucleotide sequence ID" value="NZ_CP014750.1"/>
</dbReference>
<dbReference type="GeneID" id="60504718"/>
<keyword evidence="1" id="KW-1133">Transmembrane helix</keyword>
<feature type="transmembrane region" description="Helical" evidence="1">
    <location>
        <begin position="73"/>
        <end position="102"/>
    </location>
</feature>
<evidence type="ECO:0000313" key="2">
    <source>
        <dbReference type="EMBL" id="AMQ19400.1"/>
    </source>
</evidence>
<keyword evidence="1" id="KW-0812">Transmembrane</keyword>
<proteinExistence type="predicted"/>
<evidence type="ECO:0000256" key="1">
    <source>
        <dbReference type="SAM" id="Phobius"/>
    </source>
</evidence>
<dbReference type="STRING" id="53952.A0127_09635"/>
<dbReference type="AlphaFoldDB" id="A0A142CX98"/>
<dbReference type="KEGG" id="tpep:A0127_09635"/>
<dbReference type="Gene3D" id="1.20.1250.20">
    <property type="entry name" value="MFS general substrate transporter like domains"/>
    <property type="match status" value="1"/>
</dbReference>
<gene>
    <name evidence="2" type="ORF">A0127_09635</name>
</gene>
<dbReference type="InterPro" id="IPR036259">
    <property type="entry name" value="MFS_trans_sf"/>
</dbReference>
<dbReference type="SUPFAM" id="SSF103473">
    <property type="entry name" value="MFS general substrate transporter"/>
    <property type="match status" value="1"/>
</dbReference>
<keyword evidence="1" id="KW-0472">Membrane</keyword>